<accession>A0A5C8EDS1</accession>
<evidence type="ECO:0000313" key="8">
    <source>
        <dbReference type="Proteomes" id="UP000322814"/>
    </source>
</evidence>
<evidence type="ECO:0000256" key="1">
    <source>
        <dbReference type="ARBA" id="ARBA00022553"/>
    </source>
</evidence>
<dbReference type="Gene3D" id="3.30.70.270">
    <property type="match status" value="1"/>
</dbReference>
<dbReference type="InterPro" id="IPR000160">
    <property type="entry name" value="GGDEF_dom"/>
</dbReference>
<dbReference type="InterPro" id="IPR050595">
    <property type="entry name" value="Bact_response_regulator"/>
</dbReference>
<dbReference type="EMBL" id="SAYB01000006">
    <property type="protein sequence ID" value="TXJ35916.1"/>
    <property type="molecule type" value="Genomic_DNA"/>
</dbReference>
<feature type="coiled-coil region" evidence="4">
    <location>
        <begin position="123"/>
        <end position="153"/>
    </location>
</feature>
<evidence type="ECO:0000256" key="3">
    <source>
        <dbReference type="PROSITE-ProRule" id="PRU00169"/>
    </source>
</evidence>
<name>A0A5C8EDS1_9SPIR</name>
<sequence>MNENILVVEYRNELIEKVVDILKERHYNPIPTKSRSQGIVEANEGSIDLIILDADIGDSQGLQLLETFKKDEKTKEIPVILLSTPYRKMEFIEEAMSLGIDDLIFTPFDEMEFIASVNGILKLRKLYIENNKLVKQNNDITEELNNLKDVSEEHYKSYKETQKKYDDLLNYDLETGLNNKKEFYKQFKKLVFESVRHEDTIILSCFCIDGLDNIVSEFGIMAAEEIILQFTKVLKNASREEDLIARLSNNEFIVAFKRMDIKLYDEKVEEIKGLVNKNELDYNGMVIKYTISAGISYSAYRKNYHFENNVDKEISPALLALHNAKRRGFATVFTHPTVIRQ</sequence>
<evidence type="ECO:0000259" key="5">
    <source>
        <dbReference type="PROSITE" id="PS50110"/>
    </source>
</evidence>
<dbReference type="Pfam" id="PF00072">
    <property type="entry name" value="Response_reg"/>
    <property type="match status" value="1"/>
</dbReference>
<feature type="domain" description="Response regulatory" evidence="5">
    <location>
        <begin position="4"/>
        <end position="121"/>
    </location>
</feature>
<protein>
    <submittedName>
        <fullName evidence="7">Diguanylate cyclase</fullName>
    </submittedName>
</protein>
<proteinExistence type="predicted"/>
<dbReference type="SUPFAM" id="SSF55073">
    <property type="entry name" value="Nucleotide cyclase"/>
    <property type="match status" value="1"/>
</dbReference>
<dbReference type="NCBIfam" id="TIGR00254">
    <property type="entry name" value="GGDEF"/>
    <property type="match status" value="1"/>
</dbReference>
<evidence type="ECO:0000256" key="4">
    <source>
        <dbReference type="SAM" id="Coils"/>
    </source>
</evidence>
<dbReference type="SMART" id="SM00267">
    <property type="entry name" value="GGDEF"/>
    <property type="match status" value="1"/>
</dbReference>
<dbReference type="Proteomes" id="UP000322814">
    <property type="component" value="Unassembled WGS sequence"/>
</dbReference>
<dbReference type="GO" id="GO:0000160">
    <property type="term" value="P:phosphorelay signal transduction system"/>
    <property type="evidence" value="ECO:0007669"/>
    <property type="project" value="UniProtKB-KW"/>
</dbReference>
<evidence type="ECO:0000259" key="6">
    <source>
        <dbReference type="PROSITE" id="PS50887"/>
    </source>
</evidence>
<keyword evidence="4" id="KW-0175">Coiled coil</keyword>
<feature type="domain" description="GGDEF" evidence="6">
    <location>
        <begin position="199"/>
        <end position="337"/>
    </location>
</feature>
<keyword evidence="2" id="KW-0902">Two-component regulatory system</keyword>
<dbReference type="InterPro" id="IPR011006">
    <property type="entry name" value="CheY-like_superfamily"/>
</dbReference>
<dbReference type="RefSeq" id="WP_147771124.1">
    <property type="nucleotide sequence ID" value="NZ_SAYB01000006.1"/>
</dbReference>
<feature type="modified residue" description="4-aspartylphosphate" evidence="3">
    <location>
        <position position="53"/>
    </location>
</feature>
<dbReference type="SUPFAM" id="SSF52172">
    <property type="entry name" value="CheY-like"/>
    <property type="match status" value="1"/>
</dbReference>
<dbReference type="PANTHER" id="PTHR44591:SF14">
    <property type="entry name" value="PROTEIN PILG"/>
    <property type="match status" value="1"/>
</dbReference>
<dbReference type="InterPro" id="IPR001789">
    <property type="entry name" value="Sig_transdc_resp-reg_receiver"/>
</dbReference>
<evidence type="ECO:0000313" key="7">
    <source>
        <dbReference type="EMBL" id="TXJ35916.1"/>
    </source>
</evidence>
<dbReference type="PROSITE" id="PS50887">
    <property type="entry name" value="GGDEF"/>
    <property type="match status" value="1"/>
</dbReference>
<dbReference type="SMART" id="SM00448">
    <property type="entry name" value="REC"/>
    <property type="match status" value="1"/>
</dbReference>
<dbReference type="PANTHER" id="PTHR44591">
    <property type="entry name" value="STRESS RESPONSE REGULATOR PROTEIN 1"/>
    <property type="match status" value="1"/>
</dbReference>
<dbReference type="Gene3D" id="3.40.50.2300">
    <property type="match status" value="1"/>
</dbReference>
<keyword evidence="1 3" id="KW-0597">Phosphoprotein</keyword>
<dbReference type="PROSITE" id="PS50110">
    <property type="entry name" value="RESPONSE_REGULATORY"/>
    <property type="match status" value="1"/>
</dbReference>
<dbReference type="Pfam" id="PF00990">
    <property type="entry name" value="GGDEF"/>
    <property type="match status" value="1"/>
</dbReference>
<organism evidence="7 8">
    <name type="scientific">Brachyspira aalborgi</name>
    <dbReference type="NCBI Taxonomy" id="29522"/>
    <lineage>
        <taxon>Bacteria</taxon>
        <taxon>Pseudomonadati</taxon>
        <taxon>Spirochaetota</taxon>
        <taxon>Spirochaetia</taxon>
        <taxon>Brachyspirales</taxon>
        <taxon>Brachyspiraceae</taxon>
        <taxon>Brachyspira</taxon>
    </lineage>
</organism>
<comment type="caution">
    <text evidence="7">The sequence shown here is derived from an EMBL/GenBank/DDBJ whole genome shotgun (WGS) entry which is preliminary data.</text>
</comment>
<evidence type="ECO:0000256" key="2">
    <source>
        <dbReference type="ARBA" id="ARBA00023012"/>
    </source>
</evidence>
<reference evidence="7 8" key="1">
    <citation type="journal article" date="1992" name="Lakartidningen">
        <title>[Penicillin V and not amoxicillin is the first choice preparation in acute otitis].</title>
        <authorList>
            <person name="Kamme C."/>
            <person name="Lundgren K."/>
            <person name="Prellner K."/>
        </authorList>
    </citation>
    <scope>NUCLEOTIDE SEQUENCE [LARGE SCALE GENOMIC DNA]</scope>
    <source>
        <strain evidence="7 8">PC4580III</strain>
    </source>
</reference>
<dbReference type="InterPro" id="IPR043128">
    <property type="entry name" value="Rev_trsase/Diguanyl_cyclase"/>
</dbReference>
<dbReference type="InterPro" id="IPR029787">
    <property type="entry name" value="Nucleotide_cyclase"/>
</dbReference>
<dbReference type="AlphaFoldDB" id="A0A5C8EDS1"/>
<gene>
    <name evidence="7" type="ORF">EPJ78_07945</name>
</gene>